<keyword evidence="1" id="KW-1133">Transmembrane helix</keyword>
<proteinExistence type="predicted"/>
<dbReference type="AlphaFoldDB" id="A0A9D4SBG8"/>
<comment type="caution">
    <text evidence="2">The sequence shown here is derived from an EMBL/GenBank/DDBJ whole genome shotgun (WGS) entry which is preliminary data.</text>
</comment>
<keyword evidence="1" id="KW-0812">Transmembrane</keyword>
<protein>
    <submittedName>
        <fullName evidence="2">Uncharacterized protein</fullName>
    </submittedName>
</protein>
<sequence>MSPPRIPMELYKDLHFLPDAVLDLDGQYKCFNDVYGTETKDSDRPSLKVKPEATDRDKRFKSVLVAGMHVVVAFVVVAFVSVLVLFTCLLY</sequence>
<organism evidence="2 3">
    <name type="scientific">Dreissena polymorpha</name>
    <name type="common">Zebra mussel</name>
    <name type="synonym">Mytilus polymorpha</name>
    <dbReference type="NCBI Taxonomy" id="45954"/>
    <lineage>
        <taxon>Eukaryota</taxon>
        <taxon>Metazoa</taxon>
        <taxon>Spiralia</taxon>
        <taxon>Lophotrochozoa</taxon>
        <taxon>Mollusca</taxon>
        <taxon>Bivalvia</taxon>
        <taxon>Autobranchia</taxon>
        <taxon>Heteroconchia</taxon>
        <taxon>Euheterodonta</taxon>
        <taxon>Imparidentia</taxon>
        <taxon>Neoheterodontei</taxon>
        <taxon>Myida</taxon>
        <taxon>Dreissenoidea</taxon>
        <taxon>Dreissenidae</taxon>
        <taxon>Dreissena</taxon>
    </lineage>
</organism>
<evidence type="ECO:0000256" key="1">
    <source>
        <dbReference type="SAM" id="Phobius"/>
    </source>
</evidence>
<evidence type="ECO:0000313" key="3">
    <source>
        <dbReference type="Proteomes" id="UP000828390"/>
    </source>
</evidence>
<feature type="transmembrane region" description="Helical" evidence="1">
    <location>
        <begin position="63"/>
        <end position="86"/>
    </location>
</feature>
<reference evidence="2" key="1">
    <citation type="journal article" date="2019" name="bioRxiv">
        <title>The Genome of the Zebra Mussel, Dreissena polymorpha: A Resource for Invasive Species Research.</title>
        <authorList>
            <person name="McCartney M.A."/>
            <person name="Auch B."/>
            <person name="Kono T."/>
            <person name="Mallez S."/>
            <person name="Zhang Y."/>
            <person name="Obille A."/>
            <person name="Becker A."/>
            <person name="Abrahante J.E."/>
            <person name="Garbe J."/>
            <person name="Badalamenti J.P."/>
            <person name="Herman A."/>
            <person name="Mangelson H."/>
            <person name="Liachko I."/>
            <person name="Sullivan S."/>
            <person name="Sone E.D."/>
            <person name="Koren S."/>
            <person name="Silverstein K.A.T."/>
            <person name="Beckman K.B."/>
            <person name="Gohl D.M."/>
        </authorList>
    </citation>
    <scope>NUCLEOTIDE SEQUENCE</scope>
    <source>
        <strain evidence="2">Duluth1</strain>
        <tissue evidence="2">Whole animal</tissue>
    </source>
</reference>
<name>A0A9D4SBG8_DREPO</name>
<evidence type="ECO:0000313" key="2">
    <source>
        <dbReference type="EMBL" id="KAH3897883.1"/>
    </source>
</evidence>
<dbReference type="EMBL" id="JAIWYP010000001">
    <property type="protein sequence ID" value="KAH3897883.1"/>
    <property type="molecule type" value="Genomic_DNA"/>
</dbReference>
<keyword evidence="3" id="KW-1185">Reference proteome</keyword>
<reference evidence="2" key="2">
    <citation type="submission" date="2020-11" db="EMBL/GenBank/DDBJ databases">
        <authorList>
            <person name="McCartney M.A."/>
            <person name="Auch B."/>
            <person name="Kono T."/>
            <person name="Mallez S."/>
            <person name="Becker A."/>
            <person name="Gohl D.M."/>
            <person name="Silverstein K.A.T."/>
            <person name="Koren S."/>
            <person name="Bechman K.B."/>
            <person name="Herman A."/>
            <person name="Abrahante J.E."/>
            <person name="Garbe J."/>
        </authorList>
    </citation>
    <scope>NUCLEOTIDE SEQUENCE</scope>
    <source>
        <strain evidence="2">Duluth1</strain>
        <tissue evidence="2">Whole animal</tissue>
    </source>
</reference>
<accession>A0A9D4SBG8</accession>
<gene>
    <name evidence="2" type="ORF">DPMN_022079</name>
</gene>
<keyword evidence="1" id="KW-0472">Membrane</keyword>
<dbReference type="Proteomes" id="UP000828390">
    <property type="component" value="Unassembled WGS sequence"/>
</dbReference>